<evidence type="ECO:0000313" key="1">
    <source>
        <dbReference type="EMBL" id="KAJ2795098.1"/>
    </source>
</evidence>
<protein>
    <submittedName>
        <fullName evidence="1">Uncharacterized protein</fullName>
    </submittedName>
</protein>
<proteinExistence type="predicted"/>
<evidence type="ECO:0000313" key="2">
    <source>
        <dbReference type="Proteomes" id="UP001140087"/>
    </source>
</evidence>
<comment type="caution">
    <text evidence="1">The sequence shown here is derived from an EMBL/GenBank/DDBJ whole genome shotgun (WGS) entry which is preliminary data.</text>
</comment>
<organism evidence="1 2">
    <name type="scientific">Coemansia helicoidea</name>
    <dbReference type="NCBI Taxonomy" id="1286919"/>
    <lineage>
        <taxon>Eukaryota</taxon>
        <taxon>Fungi</taxon>
        <taxon>Fungi incertae sedis</taxon>
        <taxon>Zoopagomycota</taxon>
        <taxon>Kickxellomycotina</taxon>
        <taxon>Kickxellomycetes</taxon>
        <taxon>Kickxellales</taxon>
        <taxon>Kickxellaceae</taxon>
        <taxon>Coemansia</taxon>
    </lineage>
</organism>
<accession>A0ACC1KTL4</accession>
<sequence>MDPNYSYGYGGAHQPHPDHGYAAQGYAAQGYPAQGHPFQGHQPPPPPPPPQQQQRGYESYTGQTQGNARPRDNYASSAYGGPQSEHGSEAAAYDQEQRDKDGRYDYYHGRPNKENPYRHRDDDNETTDRGIKDAFTKKTVDEYGTETSKLDGRKLALVGAAALVAGFATQKYLKKRKAQKELEMQLP</sequence>
<feature type="non-terminal residue" evidence="1">
    <location>
        <position position="187"/>
    </location>
</feature>
<dbReference type="Proteomes" id="UP001140087">
    <property type="component" value="Unassembled WGS sequence"/>
</dbReference>
<reference evidence="1" key="1">
    <citation type="submission" date="2022-07" db="EMBL/GenBank/DDBJ databases">
        <title>Phylogenomic reconstructions and comparative analyses of Kickxellomycotina fungi.</title>
        <authorList>
            <person name="Reynolds N.K."/>
            <person name="Stajich J.E."/>
            <person name="Barry K."/>
            <person name="Grigoriev I.V."/>
            <person name="Crous P."/>
            <person name="Smith M.E."/>
        </authorList>
    </citation>
    <scope>NUCLEOTIDE SEQUENCE</scope>
    <source>
        <strain evidence="1">BCRC 34780</strain>
    </source>
</reference>
<dbReference type="EMBL" id="JANBUN010002276">
    <property type="protein sequence ID" value="KAJ2795098.1"/>
    <property type="molecule type" value="Genomic_DNA"/>
</dbReference>
<gene>
    <name evidence="1" type="ORF">H4R21_005251</name>
</gene>
<keyword evidence="2" id="KW-1185">Reference proteome</keyword>
<name>A0ACC1KTL4_9FUNG</name>